<feature type="transmembrane region" description="Helical" evidence="11">
    <location>
        <begin position="447"/>
        <end position="465"/>
    </location>
</feature>
<keyword evidence="4" id="KW-0337">GPI-anchor biosynthesis</keyword>
<feature type="transmembrane region" description="Helical" evidence="11">
    <location>
        <begin position="924"/>
        <end position="943"/>
    </location>
</feature>
<comment type="subcellular location">
    <subcellularLocation>
        <location evidence="1">Endoplasmic reticulum membrane</location>
        <topology evidence="1">Multi-pass membrane protein</topology>
    </subcellularLocation>
</comment>
<dbReference type="AlphaFoldDB" id="A0AAN8XNC7"/>
<dbReference type="GO" id="GO:0005789">
    <property type="term" value="C:endoplasmic reticulum membrane"/>
    <property type="evidence" value="ECO:0007669"/>
    <property type="project" value="UniProtKB-SubCell"/>
</dbReference>
<evidence type="ECO:0000256" key="6">
    <source>
        <dbReference type="ARBA" id="ARBA00022692"/>
    </source>
</evidence>
<dbReference type="InterPro" id="IPR017850">
    <property type="entry name" value="Alkaline_phosphatase_core_sf"/>
</dbReference>
<keyword evidence="10" id="KW-0325">Glycoprotein</keyword>
<evidence type="ECO:0000256" key="10">
    <source>
        <dbReference type="ARBA" id="ARBA00023180"/>
    </source>
</evidence>
<feature type="transmembrane region" description="Helical" evidence="11">
    <location>
        <begin position="545"/>
        <end position="562"/>
    </location>
</feature>
<gene>
    <name evidence="13" type="ORF">SK128_014259</name>
</gene>
<keyword evidence="8 11" id="KW-1133">Transmembrane helix</keyword>
<evidence type="ECO:0000256" key="8">
    <source>
        <dbReference type="ARBA" id="ARBA00022989"/>
    </source>
</evidence>
<dbReference type="InterPro" id="IPR002591">
    <property type="entry name" value="Phosphodiest/P_Trfase"/>
</dbReference>
<organism evidence="13 14">
    <name type="scientific">Halocaridina rubra</name>
    <name type="common">Hawaiian red shrimp</name>
    <dbReference type="NCBI Taxonomy" id="373956"/>
    <lineage>
        <taxon>Eukaryota</taxon>
        <taxon>Metazoa</taxon>
        <taxon>Ecdysozoa</taxon>
        <taxon>Arthropoda</taxon>
        <taxon>Crustacea</taxon>
        <taxon>Multicrustacea</taxon>
        <taxon>Malacostraca</taxon>
        <taxon>Eumalacostraca</taxon>
        <taxon>Eucarida</taxon>
        <taxon>Decapoda</taxon>
        <taxon>Pleocyemata</taxon>
        <taxon>Caridea</taxon>
        <taxon>Atyoidea</taxon>
        <taxon>Atyidae</taxon>
        <taxon>Halocaridina</taxon>
    </lineage>
</organism>
<dbReference type="Gene3D" id="3.40.720.10">
    <property type="entry name" value="Alkaline Phosphatase, subunit A"/>
    <property type="match status" value="1"/>
</dbReference>
<dbReference type="InterPro" id="IPR045687">
    <property type="entry name" value="PIGG/GPI7_C"/>
</dbReference>
<evidence type="ECO:0000256" key="4">
    <source>
        <dbReference type="ARBA" id="ARBA00022502"/>
    </source>
</evidence>
<dbReference type="InterPro" id="IPR039527">
    <property type="entry name" value="PIGG/GPI7"/>
</dbReference>
<dbReference type="GO" id="GO:0051267">
    <property type="term" value="F:CP2 mannose-ethanolamine phosphotransferase activity"/>
    <property type="evidence" value="ECO:0007669"/>
    <property type="project" value="TreeGrafter"/>
</dbReference>
<dbReference type="PANTHER" id="PTHR23072:SF0">
    <property type="entry name" value="GPI ETHANOLAMINE PHOSPHATE TRANSFERASE 2"/>
    <property type="match status" value="1"/>
</dbReference>
<accession>A0AAN8XNC7</accession>
<keyword evidence="9 11" id="KW-0472">Membrane</keyword>
<sequence>MKLSGLSHLLVEQLVVVSALLAYLTGIVSVRPQPSPVDDHTLFDGLLRKNASDKFVDKTVIVIIDALRVDHLVRTSQTLMSHMQDLMKGSAYGYVVRTATPTVTLPRIKSLVTGSIPGFMDVITNFGADELLDDNLIHRWVNAGRRIYFFGDDTWLKMFPKHFAKSEGVFSFFVSDFTEVDRNVTRHLPSALSSDDWDILILHYLGLDHIGHLEGPMSSLMGPKLIEMDRVLFDIQKGLERKGHKYLVLVCGDHGMSDAGGHGGSSHSETTTSALLFSNAFKYIRDTEGREVNQVDLTSTLSFLTGVGIPEGNVGRPLSEVMSQFDMERRMMLHHNAAKQLLSIAHGSGLSINHDSANLIFEEATQLHKEVLKKLHKDSTEHQYKEAEAERVCKFYQECQKQASETLTSKLQSYDIPTICTSTVAVIMILTICVWRMCTGAVLSDMINGATVAWCAGFTLLAWLLSCAATSNSNICHLQRSTPWLLTVTVIYIMLMISQVFQARIPSVPQKNKSLDMVTYFLLIGSGFYSLSLLGTSLVEEEHQTIYFLVTSLHFCLILKLLSGSSGSSGSKLHERENLLFEETYISQTEELPLRATKHSDGETFIQKLRRSPYKIILLLSISVTLSRVMRSWNSTGDKWKHLEDIGDGIRASGPSILAFVVLFGLVITIFLFSQSCLPLVLIVCGCIFGRHFHWRGESYNDGLFEAQIAYLMLIILFVYGLLKAGLVTCKAHDSKSQMLSDVYDPEEDKISVLLKYSHAAACLLCLLLQRADNVSLISLVFLQNYIMSSVLCKLVVHGIITKKMAAVAVNWLGYAHFFYQGNSNSLTTVDISAGFVGVSSYRPVIHGTLIATQTFGASFLTYLNYLSHMISKDAQKERWQQPLYVWWTIRLATVSLYLVNVTFQRHHLFIWSVFTPKLLYEGAHLLVLCFLTAFMWSVEKICTVLEVSYRFE</sequence>
<keyword evidence="14" id="KW-1185">Reference proteome</keyword>
<comment type="caution">
    <text evidence="13">The sequence shown here is derived from an EMBL/GenBank/DDBJ whole genome shotgun (WGS) entry which is preliminary data.</text>
</comment>
<dbReference type="Pfam" id="PF01663">
    <property type="entry name" value="Phosphodiest"/>
    <property type="match status" value="1"/>
</dbReference>
<comment type="pathway">
    <text evidence="2">Glycolipid biosynthesis; glycosylphosphatidylinositol-anchor biosynthesis.</text>
</comment>
<dbReference type="Proteomes" id="UP001381693">
    <property type="component" value="Unassembled WGS sequence"/>
</dbReference>
<dbReference type="SUPFAM" id="SSF53649">
    <property type="entry name" value="Alkaline phosphatase-like"/>
    <property type="match status" value="1"/>
</dbReference>
<keyword evidence="5" id="KW-0808">Transferase</keyword>
<evidence type="ECO:0000313" key="14">
    <source>
        <dbReference type="Proteomes" id="UP001381693"/>
    </source>
</evidence>
<dbReference type="CDD" id="cd16024">
    <property type="entry name" value="GPI_EPT_2"/>
    <property type="match status" value="1"/>
</dbReference>
<reference evidence="13 14" key="1">
    <citation type="submission" date="2023-11" db="EMBL/GenBank/DDBJ databases">
        <title>Halocaridina rubra genome assembly.</title>
        <authorList>
            <person name="Smith C."/>
        </authorList>
    </citation>
    <scope>NUCLEOTIDE SEQUENCE [LARGE SCALE GENOMIC DNA]</scope>
    <source>
        <strain evidence="13">EP-1</strain>
        <tissue evidence="13">Whole</tissue>
    </source>
</reference>
<feature type="transmembrane region" description="Helical" evidence="11">
    <location>
        <begin position="845"/>
        <end position="864"/>
    </location>
</feature>
<evidence type="ECO:0000256" key="2">
    <source>
        <dbReference type="ARBA" id="ARBA00004687"/>
    </source>
</evidence>
<name>A0AAN8XNC7_HALRR</name>
<evidence type="ECO:0000256" key="11">
    <source>
        <dbReference type="SAM" id="Phobius"/>
    </source>
</evidence>
<evidence type="ECO:0000313" key="13">
    <source>
        <dbReference type="EMBL" id="KAK7082709.1"/>
    </source>
</evidence>
<feature type="transmembrane region" description="Helical" evidence="11">
    <location>
        <begin position="680"/>
        <end position="697"/>
    </location>
</feature>
<feature type="transmembrane region" description="Helical" evidence="11">
    <location>
        <begin position="776"/>
        <end position="797"/>
    </location>
</feature>
<evidence type="ECO:0000256" key="9">
    <source>
        <dbReference type="ARBA" id="ARBA00023136"/>
    </source>
</evidence>
<evidence type="ECO:0000259" key="12">
    <source>
        <dbReference type="Pfam" id="PF19316"/>
    </source>
</evidence>
<feature type="transmembrane region" description="Helical" evidence="11">
    <location>
        <begin position="709"/>
        <end position="730"/>
    </location>
</feature>
<protein>
    <recommendedName>
        <fullName evidence="12">GPI ethanolamine phosphate transferase 2 C-terminal domain-containing protein</fullName>
    </recommendedName>
</protein>
<feature type="transmembrane region" description="Helical" evidence="11">
    <location>
        <begin position="885"/>
        <end position="904"/>
    </location>
</feature>
<dbReference type="GO" id="GO:0006506">
    <property type="term" value="P:GPI anchor biosynthetic process"/>
    <property type="evidence" value="ECO:0007669"/>
    <property type="project" value="UniProtKB-KW"/>
</dbReference>
<feature type="transmembrane region" description="Helical" evidence="11">
    <location>
        <begin position="517"/>
        <end position="539"/>
    </location>
</feature>
<keyword evidence="6 11" id="KW-0812">Transmembrane</keyword>
<feature type="transmembrane region" description="Helical" evidence="11">
    <location>
        <begin position="485"/>
        <end position="505"/>
    </location>
</feature>
<evidence type="ECO:0000256" key="7">
    <source>
        <dbReference type="ARBA" id="ARBA00022824"/>
    </source>
</evidence>
<evidence type="ECO:0000256" key="3">
    <source>
        <dbReference type="ARBA" id="ARBA00005315"/>
    </source>
</evidence>
<comment type="similarity">
    <text evidence="3">Belongs to the PIGG/PIGN/PIGO family. PIGG subfamily.</text>
</comment>
<evidence type="ECO:0000256" key="5">
    <source>
        <dbReference type="ARBA" id="ARBA00022679"/>
    </source>
</evidence>
<feature type="domain" description="GPI ethanolamine phosphate transferase 2 C-terminal" evidence="12">
    <location>
        <begin position="753"/>
        <end position="936"/>
    </location>
</feature>
<feature type="transmembrane region" description="Helical" evidence="11">
    <location>
        <begin position="653"/>
        <end position="673"/>
    </location>
</feature>
<proteinExistence type="inferred from homology"/>
<dbReference type="EMBL" id="JAXCGZ010003907">
    <property type="protein sequence ID" value="KAK7082709.1"/>
    <property type="molecule type" value="Genomic_DNA"/>
</dbReference>
<dbReference type="InterPro" id="IPR037674">
    <property type="entry name" value="PIG-G_N"/>
</dbReference>
<evidence type="ECO:0000256" key="1">
    <source>
        <dbReference type="ARBA" id="ARBA00004477"/>
    </source>
</evidence>
<dbReference type="Pfam" id="PF19316">
    <property type="entry name" value="PIGO_PIGG"/>
    <property type="match status" value="1"/>
</dbReference>
<dbReference type="PANTHER" id="PTHR23072">
    <property type="entry name" value="PHOSPHATIDYLINOSITOL GLYCAN-RELATED"/>
    <property type="match status" value="1"/>
</dbReference>
<keyword evidence="7" id="KW-0256">Endoplasmic reticulum</keyword>